<feature type="non-terminal residue" evidence="1">
    <location>
        <position position="1"/>
    </location>
</feature>
<dbReference type="AlphaFoldDB" id="A0A381ZRM8"/>
<sequence length="32" mass="3736">SLILNDESLKELKKFCGKDNVDLVYHARPYLN</sequence>
<gene>
    <name evidence="1" type="ORF">METZ01_LOCUS144792</name>
</gene>
<name>A0A381ZRM8_9ZZZZ</name>
<organism evidence="1">
    <name type="scientific">marine metagenome</name>
    <dbReference type="NCBI Taxonomy" id="408172"/>
    <lineage>
        <taxon>unclassified sequences</taxon>
        <taxon>metagenomes</taxon>
        <taxon>ecological metagenomes</taxon>
    </lineage>
</organism>
<evidence type="ECO:0000313" key="1">
    <source>
        <dbReference type="EMBL" id="SVA91938.1"/>
    </source>
</evidence>
<reference evidence="1" key="1">
    <citation type="submission" date="2018-05" db="EMBL/GenBank/DDBJ databases">
        <authorList>
            <person name="Lanie J.A."/>
            <person name="Ng W.-L."/>
            <person name="Kazmierczak K.M."/>
            <person name="Andrzejewski T.M."/>
            <person name="Davidsen T.M."/>
            <person name="Wayne K.J."/>
            <person name="Tettelin H."/>
            <person name="Glass J.I."/>
            <person name="Rusch D."/>
            <person name="Podicherti R."/>
            <person name="Tsui H.-C.T."/>
            <person name="Winkler M.E."/>
        </authorList>
    </citation>
    <scope>NUCLEOTIDE SEQUENCE</scope>
</reference>
<proteinExistence type="predicted"/>
<accession>A0A381ZRM8</accession>
<dbReference type="EMBL" id="UINC01022402">
    <property type="protein sequence ID" value="SVA91938.1"/>
    <property type="molecule type" value="Genomic_DNA"/>
</dbReference>
<protein>
    <submittedName>
        <fullName evidence="1">Uncharacterized protein</fullName>
    </submittedName>
</protein>